<evidence type="ECO:0000313" key="2">
    <source>
        <dbReference type="EMBL" id="CAH1188793.1"/>
    </source>
</evidence>
<feature type="domain" description="DUF4806" evidence="1">
    <location>
        <begin position="56"/>
        <end position="133"/>
    </location>
</feature>
<evidence type="ECO:0000259" key="1">
    <source>
        <dbReference type="Pfam" id="PF16064"/>
    </source>
</evidence>
<dbReference type="EMBL" id="CAKJVH030000034">
    <property type="protein sequence ID" value="CAH1188793.1"/>
    <property type="molecule type" value="Genomic_DNA"/>
</dbReference>
<dbReference type="AlphaFoldDB" id="A0A9P0DWZ0"/>
<comment type="caution">
    <text evidence="2">The sequence shown here is derived from an EMBL/GenBank/DDBJ whole genome shotgun (WGS) entry which is preliminary data.</text>
</comment>
<evidence type="ECO:0000313" key="3">
    <source>
        <dbReference type="Proteomes" id="UP001153712"/>
    </source>
</evidence>
<dbReference type="OrthoDB" id="7554902at2759"/>
<dbReference type="PANTHER" id="PTHR34153">
    <property type="entry name" value="SI:CH211-262H13.3-RELATED-RELATED"/>
    <property type="match status" value="1"/>
</dbReference>
<accession>A0A9P0DWZ0</accession>
<dbReference type="Pfam" id="PF16064">
    <property type="entry name" value="DUF4806"/>
    <property type="match status" value="1"/>
</dbReference>
<gene>
    <name evidence="2" type="ORF">PHYEVI_LOCUS11847</name>
</gene>
<organism evidence="2 3">
    <name type="scientific">Phyllotreta striolata</name>
    <name type="common">Striped flea beetle</name>
    <name type="synonym">Crioceris striolata</name>
    <dbReference type="NCBI Taxonomy" id="444603"/>
    <lineage>
        <taxon>Eukaryota</taxon>
        <taxon>Metazoa</taxon>
        <taxon>Ecdysozoa</taxon>
        <taxon>Arthropoda</taxon>
        <taxon>Hexapoda</taxon>
        <taxon>Insecta</taxon>
        <taxon>Pterygota</taxon>
        <taxon>Neoptera</taxon>
        <taxon>Endopterygota</taxon>
        <taxon>Coleoptera</taxon>
        <taxon>Polyphaga</taxon>
        <taxon>Cucujiformia</taxon>
        <taxon>Chrysomeloidea</taxon>
        <taxon>Chrysomelidae</taxon>
        <taxon>Galerucinae</taxon>
        <taxon>Alticini</taxon>
        <taxon>Phyllotreta</taxon>
    </lineage>
</organism>
<reference evidence="2" key="1">
    <citation type="submission" date="2022-01" db="EMBL/GenBank/DDBJ databases">
        <authorList>
            <person name="King R."/>
        </authorList>
    </citation>
    <scope>NUCLEOTIDE SEQUENCE</scope>
</reference>
<proteinExistence type="predicted"/>
<protein>
    <recommendedName>
        <fullName evidence="1">DUF4806 domain-containing protein</fullName>
    </recommendedName>
</protein>
<dbReference type="PANTHER" id="PTHR34153:SF2">
    <property type="entry name" value="SI:CH211-262H13.3-RELATED"/>
    <property type="match status" value="1"/>
</dbReference>
<sequence length="196" mass="22032">MVTGPARFDKQPLDHLENKIIQYLASIKILCEQTLTVVSQTYRQPAAKCLKPDNLPTEFPLKNIDDLNLIDKYLDEKINRDVLISYLSSLGGNNGVNSITNRILKSVLALQLAQFLSWLGTRNNKLSFSKFHLCNVIINAVKISTSATTAQVENAIKGWLKHAPQVLKNELERRQSSNGQDVQENLHREAAIIPQD</sequence>
<keyword evidence="3" id="KW-1185">Reference proteome</keyword>
<dbReference type="InterPro" id="IPR032071">
    <property type="entry name" value="DUF4806"/>
</dbReference>
<name>A0A9P0DWZ0_PHYSR</name>
<dbReference type="Proteomes" id="UP001153712">
    <property type="component" value="Unassembled WGS sequence"/>
</dbReference>